<dbReference type="EMBL" id="JAUIQD010000006">
    <property type="protein sequence ID" value="KAK3345998.1"/>
    <property type="molecule type" value="Genomic_DNA"/>
</dbReference>
<feature type="compositionally biased region" description="Basic and acidic residues" evidence="1">
    <location>
        <begin position="154"/>
        <end position="164"/>
    </location>
</feature>
<feature type="compositionally biased region" description="Polar residues" evidence="1">
    <location>
        <begin position="68"/>
        <end position="80"/>
    </location>
</feature>
<gene>
    <name evidence="2" type="ORF">B0T25DRAFT_550803</name>
</gene>
<accession>A0AAJ0HAH9</accession>
<name>A0AAJ0HAH9_9PEZI</name>
<sequence length="177" mass="20002">MGRPKGSTGRKHLTPDDRLRIRTLYYDARIAQKQIEKVTGYSLHQIRSAIRADTHQIGQRSGRPRKSLNGQQEPKPNIGSTHDAEEKDRQDSNPGSHEIDASGENGDQDSHLESIAGTTEKGDELELEHHSSRPNDNTMEEEDREVNLQFMTEFNHHVGRKDNQDSEGDEDEGRPGQ</sequence>
<evidence type="ECO:0000256" key="1">
    <source>
        <dbReference type="SAM" id="MobiDB-lite"/>
    </source>
</evidence>
<protein>
    <submittedName>
        <fullName evidence="2">Uncharacterized protein</fullName>
    </submittedName>
</protein>
<reference evidence="2" key="2">
    <citation type="submission" date="2023-06" db="EMBL/GenBank/DDBJ databases">
        <authorList>
            <consortium name="Lawrence Berkeley National Laboratory"/>
            <person name="Haridas S."/>
            <person name="Hensen N."/>
            <person name="Bonometti L."/>
            <person name="Westerberg I."/>
            <person name="Brannstrom I.O."/>
            <person name="Guillou S."/>
            <person name="Cros-Aarteil S."/>
            <person name="Calhoun S."/>
            <person name="Kuo A."/>
            <person name="Mondo S."/>
            <person name="Pangilinan J."/>
            <person name="Riley R."/>
            <person name="Labutti K."/>
            <person name="Andreopoulos B."/>
            <person name="Lipzen A."/>
            <person name="Chen C."/>
            <person name="Yanf M."/>
            <person name="Daum C."/>
            <person name="Ng V."/>
            <person name="Clum A."/>
            <person name="Steindorff A."/>
            <person name="Ohm R."/>
            <person name="Martin F."/>
            <person name="Silar P."/>
            <person name="Natvig D."/>
            <person name="Lalanne C."/>
            <person name="Gautier V."/>
            <person name="Ament-Velasquez S.L."/>
            <person name="Kruys A."/>
            <person name="Hutchinson M.I."/>
            <person name="Powell A.J."/>
            <person name="Barry K."/>
            <person name="Miller A.N."/>
            <person name="Grigoriev I.V."/>
            <person name="Debuchy R."/>
            <person name="Gladieux P."/>
            <person name="Thoren M.H."/>
            <person name="Johannesson H."/>
        </authorList>
    </citation>
    <scope>NUCLEOTIDE SEQUENCE</scope>
    <source>
        <strain evidence="2">CBS 955.72</strain>
    </source>
</reference>
<proteinExistence type="predicted"/>
<dbReference type="Proteomes" id="UP001275084">
    <property type="component" value="Unassembled WGS sequence"/>
</dbReference>
<dbReference type="AlphaFoldDB" id="A0AAJ0HAH9"/>
<organism evidence="2 3">
    <name type="scientific">Lasiosphaeria hispida</name>
    <dbReference type="NCBI Taxonomy" id="260671"/>
    <lineage>
        <taxon>Eukaryota</taxon>
        <taxon>Fungi</taxon>
        <taxon>Dikarya</taxon>
        <taxon>Ascomycota</taxon>
        <taxon>Pezizomycotina</taxon>
        <taxon>Sordariomycetes</taxon>
        <taxon>Sordariomycetidae</taxon>
        <taxon>Sordariales</taxon>
        <taxon>Lasiosphaeriaceae</taxon>
        <taxon>Lasiosphaeria</taxon>
    </lineage>
</organism>
<comment type="caution">
    <text evidence="2">The sequence shown here is derived from an EMBL/GenBank/DDBJ whole genome shotgun (WGS) entry which is preliminary data.</text>
</comment>
<feature type="region of interest" description="Disordered" evidence="1">
    <location>
        <begin position="52"/>
        <end position="177"/>
    </location>
</feature>
<keyword evidence="3" id="KW-1185">Reference proteome</keyword>
<evidence type="ECO:0000313" key="3">
    <source>
        <dbReference type="Proteomes" id="UP001275084"/>
    </source>
</evidence>
<reference evidence="2" key="1">
    <citation type="journal article" date="2023" name="Mol. Phylogenet. Evol.">
        <title>Genome-scale phylogeny and comparative genomics of the fungal order Sordariales.</title>
        <authorList>
            <person name="Hensen N."/>
            <person name="Bonometti L."/>
            <person name="Westerberg I."/>
            <person name="Brannstrom I.O."/>
            <person name="Guillou S."/>
            <person name="Cros-Aarteil S."/>
            <person name="Calhoun S."/>
            <person name="Haridas S."/>
            <person name="Kuo A."/>
            <person name="Mondo S."/>
            <person name="Pangilinan J."/>
            <person name="Riley R."/>
            <person name="LaButti K."/>
            <person name="Andreopoulos B."/>
            <person name="Lipzen A."/>
            <person name="Chen C."/>
            <person name="Yan M."/>
            <person name="Daum C."/>
            <person name="Ng V."/>
            <person name="Clum A."/>
            <person name="Steindorff A."/>
            <person name="Ohm R.A."/>
            <person name="Martin F."/>
            <person name="Silar P."/>
            <person name="Natvig D.O."/>
            <person name="Lalanne C."/>
            <person name="Gautier V."/>
            <person name="Ament-Velasquez S.L."/>
            <person name="Kruys A."/>
            <person name="Hutchinson M.I."/>
            <person name="Powell A.J."/>
            <person name="Barry K."/>
            <person name="Miller A.N."/>
            <person name="Grigoriev I.V."/>
            <person name="Debuchy R."/>
            <person name="Gladieux P."/>
            <person name="Hiltunen Thoren M."/>
            <person name="Johannesson H."/>
        </authorList>
    </citation>
    <scope>NUCLEOTIDE SEQUENCE</scope>
    <source>
        <strain evidence="2">CBS 955.72</strain>
    </source>
</reference>
<feature type="compositionally biased region" description="Basic and acidic residues" evidence="1">
    <location>
        <begin position="82"/>
        <end position="91"/>
    </location>
</feature>
<feature type="compositionally biased region" description="Basic and acidic residues" evidence="1">
    <location>
        <begin position="120"/>
        <end position="133"/>
    </location>
</feature>
<feature type="compositionally biased region" description="Acidic residues" evidence="1">
    <location>
        <begin position="165"/>
        <end position="177"/>
    </location>
</feature>
<evidence type="ECO:0000313" key="2">
    <source>
        <dbReference type="EMBL" id="KAK3345998.1"/>
    </source>
</evidence>